<reference evidence="2" key="1">
    <citation type="submission" date="2021-02" db="EMBL/GenBank/DDBJ databases">
        <authorList>
            <person name="Nowell W R."/>
        </authorList>
    </citation>
    <scope>NUCLEOTIDE SEQUENCE</scope>
    <source>
        <strain evidence="2">Ploen Becks lab</strain>
    </source>
</reference>
<gene>
    <name evidence="2" type="ORF">OXX778_LOCUS2657</name>
</gene>
<dbReference type="EMBL" id="CAJNOC010000214">
    <property type="protein sequence ID" value="CAF0728182.1"/>
    <property type="molecule type" value="Genomic_DNA"/>
</dbReference>
<proteinExistence type="predicted"/>
<name>A0A813MTU9_9BILA</name>
<keyword evidence="3" id="KW-1185">Reference proteome</keyword>
<organism evidence="2 3">
    <name type="scientific">Brachionus calyciflorus</name>
    <dbReference type="NCBI Taxonomy" id="104777"/>
    <lineage>
        <taxon>Eukaryota</taxon>
        <taxon>Metazoa</taxon>
        <taxon>Spiralia</taxon>
        <taxon>Gnathifera</taxon>
        <taxon>Rotifera</taxon>
        <taxon>Eurotatoria</taxon>
        <taxon>Monogononta</taxon>
        <taxon>Pseudotrocha</taxon>
        <taxon>Ploima</taxon>
        <taxon>Brachionidae</taxon>
        <taxon>Brachionus</taxon>
    </lineage>
</organism>
<dbReference type="PANTHER" id="PTHR31497:SF0">
    <property type="entry name" value="AUTOCRINE PROLIFERATION REPRESSOR PROTEIN A"/>
    <property type="match status" value="1"/>
</dbReference>
<dbReference type="Pfam" id="PF10142">
    <property type="entry name" value="PhoPQ_related"/>
    <property type="match status" value="1"/>
</dbReference>
<evidence type="ECO:0000313" key="2">
    <source>
        <dbReference type="EMBL" id="CAF0728182.1"/>
    </source>
</evidence>
<feature type="chain" id="PRO_5032915386" evidence="1">
    <location>
        <begin position="18"/>
        <end position="284"/>
    </location>
</feature>
<dbReference type="PANTHER" id="PTHR31497">
    <property type="entry name" value="AUTOCRINE PROLIFERATION REPRESSOR PROTEIN A"/>
    <property type="match status" value="1"/>
</dbReference>
<protein>
    <submittedName>
        <fullName evidence="2">Uncharacterized protein</fullName>
    </submittedName>
</protein>
<feature type="signal peptide" evidence="1">
    <location>
        <begin position="1"/>
        <end position="17"/>
    </location>
</feature>
<accession>A0A813MTU9</accession>
<keyword evidence="1" id="KW-0732">Signal</keyword>
<dbReference type="Proteomes" id="UP000663879">
    <property type="component" value="Unassembled WGS sequence"/>
</dbReference>
<evidence type="ECO:0000256" key="1">
    <source>
        <dbReference type="SAM" id="SignalP"/>
    </source>
</evidence>
<dbReference type="InterPro" id="IPR009199">
    <property type="entry name" value="PhoPQ-act_pathogen-rel_PqaA"/>
</dbReference>
<dbReference type="AlphaFoldDB" id="A0A813MTU9"/>
<comment type="caution">
    <text evidence="2">The sequence shown here is derived from an EMBL/GenBank/DDBJ whole genome shotgun (WGS) entry which is preliminary data.</text>
</comment>
<sequence>MLAQKYLFILLLGLGSGEKIPLDDFVYNDSDLNIAKWRLINSTINNNQTIYKLKITTLKWFDDSLSNNSIWKHDLYITVPSNLNPNNPLFYYIHSAEDDLTDLGYVSNISNKCRCITITIRQIPNQPIKFTDDPSGKGRVEDEIIAWTMGLYLTDGRLKFPNKTYENIPLLFPMTKAAKRGMDLAINFLKIKGYNFTEKFIPSGKSKRGWTTWLLTAIDTRVIASVPIVYDIINWNLIIHDQYMSLGGRYSFALEDYFNQNITESIDSLEFYDLRRLIDPLSKT</sequence>
<evidence type="ECO:0000313" key="3">
    <source>
        <dbReference type="Proteomes" id="UP000663879"/>
    </source>
</evidence>
<dbReference type="OrthoDB" id="2020799at2759"/>